<keyword evidence="4" id="KW-1185">Reference proteome</keyword>
<comment type="caution">
    <text evidence="3">The sequence shown here is derived from an EMBL/GenBank/DDBJ whole genome shotgun (WGS) entry which is preliminary data.</text>
</comment>
<dbReference type="Gene3D" id="3.30.750.24">
    <property type="entry name" value="STAS domain"/>
    <property type="match status" value="1"/>
</dbReference>
<dbReference type="Pfam" id="PF01740">
    <property type="entry name" value="STAS"/>
    <property type="match status" value="1"/>
</dbReference>
<dbReference type="PROSITE" id="PS50801">
    <property type="entry name" value="STAS"/>
    <property type="match status" value="1"/>
</dbReference>
<dbReference type="InterPro" id="IPR051932">
    <property type="entry name" value="Bact_StressResp_Reg"/>
</dbReference>
<evidence type="ECO:0000313" key="4">
    <source>
        <dbReference type="Proteomes" id="UP001342826"/>
    </source>
</evidence>
<sequence>MMANKELYQFLLNKTWQLTEQWYESLDKNDPAGVYSSEDPKVIETLKQQNYEFHVNFCKVFDETISESQFYKDFEKWIEIIVKDEEHLRTPVPFILREFFRVQNQYLDLIEEFVGSSENKYSYEIINEWNRAIIKNFHLIIAAFTEESHKYSESRLESQREMINELSSPVISLSDNLALLPLVGDIDTIRAKHILESTLKQCSDQKIDHLLIDLSGVVIVDTMVAHQIFELIATLDLLGIKSTLSGIRPEIAQTSVQIGIDFSNISIVSTLKQAINKFM</sequence>
<evidence type="ECO:0000313" key="3">
    <source>
        <dbReference type="EMBL" id="MED4403983.1"/>
    </source>
</evidence>
<evidence type="ECO:0000256" key="1">
    <source>
        <dbReference type="ARBA" id="ARBA00022553"/>
    </source>
</evidence>
<dbReference type="EMBL" id="JARTFS010000021">
    <property type="protein sequence ID" value="MED4403983.1"/>
    <property type="molecule type" value="Genomic_DNA"/>
</dbReference>
<accession>A0ABU6P4Y0</accession>
<proteinExistence type="predicted"/>
<organism evidence="3 4">
    <name type="scientific">Metabacillus fastidiosus</name>
    <dbReference type="NCBI Taxonomy" id="1458"/>
    <lineage>
        <taxon>Bacteria</taxon>
        <taxon>Bacillati</taxon>
        <taxon>Bacillota</taxon>
        <taxon>Bacilli</taxon>
        <taxon>Bacillales</taxon>
        <taxon>Bacillaceae</taxon>
        <taxon>Metabacillus</taxon>
    </lineage>
</organism>
<gene>
    <name evidence="3" type="ORF">P9271_22090</name>
</gene>
<evidence type="ECO:0000259" key="2">
    <source>
        <dbReference type="PROSITE" id="PS50801"/>
    </source>
</evidence>
<dbReference type="SUPFAM" id="SSF52091">
    <property type="entry name" value="SpoIIaa-like"/>
    <property type="match status" value="1"/>
</dbReference>
<name>A0ABU6P4Y0_9BACI</name>
<dbReference type="CDD" id="cd07041">
    <property type="entry name" value="STAS_RsbR_RsbS_like"/>
    <property type="match status" value="1"/>
</dbReference>
<dbReference type="PANTHER" id="PTHR33745:SF3">
    <property type="entry name" value="RSBT CO-ANTAGONIST PROTEIN RSBRC"/>
    <property type="match status" value="1"/>
</dbReference>
<dbReference type="InterPro" id="IPR002645">
    <property type="entry name" value="STAS_dom"/>
</dbReference>
<feature type="domain" description="STAS" evidence="2">
    <location>
        <begin position="167"/>
        <end position="278"/>
    </location>
</feature>
<dbReference type="InterPro" id="IPR036513">
    <property type="entry name" value="STAS_dom_sf"/>
</dbReference>
<dbReference type="PANTHER" id="PTHR33745">
    <property type="entry name" value="RSBT ANTAGONIST PROTEIN RSBS-RELATED"/>
    <property type="match status" value="1"/>
</dbReference>
<keyword evidence="1" id="KW-0597">Phosphoprotein</keyword>
<protein>
    <submittedName>
        <fullName evidence="3">STAS domain-containing protein</fullName>
    </submittedName>
</protein>
<reference evidence="3 4" key="1">
    <citation type="submission" date="2023-03" db="EMBL/GenBank/DDBJ databases">
        <title>Bacillus Genome Sequencing.</title>
        <authorList>
            <person name="Dunlap C."/>
        </authorList>
    </citation>
    <scope>NUCLEOTIDE SEQUENCE [LARGE SCALE GENOMIC DNA]</scope>
    <source>
        <strain evidence="3 4">NRS-1717</strain>
    </source>
</reference>
<dbReference type="RefSeq" id="WP_066235527.1">
    <property type="nucleotide sequence ID" value="NZ_JARTFT010000008.1"/>
</dbReference>
<dbReference type="Proteomes" id="UP001342826">
    <property type="component" value="Unassembled WGS sequence"/>
</dbReference>